<protein>
    <submittedName>
        <fullName evidence="1">TIGR03503 family protein</fullName>
    </submittedName>
</protein>
<dbReference type="InterPro" id="IPR020010">
    <property type="entry name" value="CHP03503"/>
</dbReference>
<evidence type="ECO:0000313" key="2">
    <source>
        <dbReference type="Proteomes" id="UP000615796"/>
    </source>
</evidence>
<organism evidence="1 2">
    <name type="scientific">Vibrio metschnikovii</name>
    <dbReference type="NCBI Taxonomy" id="28172"/>
    <lineage>
        <taxon>Bacteria</taxon>
        <taxon>Pseudomonadati</taxon>
        <taxon>Pseudomonadota</taxon>
        <taxon>Gammaproteobacteria</taxon>
        <taxon>Vibrionales</taxon>
        <taxon>Vibrionaceae</taxon>
        <taxon>Vibrio</taxon>
    </lineage>
</organism>
<dbReference type="NCBIfam" id="TIGR03503">
    <property type="entry name" value="TIGR03503 family protein"/>
    <property type="match status" value="1"/>
</dbReference>
<dbReference type="NCBIfam" id="NF041940">
    <property type="entry name" value="choice_anch_X"/>
    <property type="match status" value="1"/>
</dbReference>
<name>A0A9X0RDD9_VIBME</name>
<proteinExistence type="predicted"/>
<dbReference type="AlphaFoldDB" id="A0A9X0RDD9"/>
<dbReference type="EMBL" id="JACRUP010000014">
    <property type="protein sequence ID" value="MBC5852465.1"/>
    <property type="molecule type" value="Genomic_DNA"/>
</dbReference>
<accession>A0A9X0RDD9</accession>
<gene>
    <name evidence="1" type="ORF">H8Q88_16300</name>
</gene>
<keyword evidence="2" id="KW-1185">Reference proteome</keyword>
<dbReference type="Proteomes" id="UP000615796">
    <property type="component" value="Unassembled WGS sequence"/>
</dbReference>
<reference evidence="1" key="1">
    <citation type="submission" date="2020-08" db="EMBL/GenBank/DDBJ databases">
        <title>Genome Sequencing and Pan-Genome Analysis of Migratory bird Vibrio Strains, Inner Mongolia.</title>
        <authorList>
            <person name="Zheng L."/>
        </authorList>
    </citation>
    <scope>NUCLEOTIDE SEQUENCE</scope>
    <source>
        <strain evidence="1">M13F</strain>
    </source>
</reference>
<dbReference type="RefSeq" id="WP_158138801.1">
    <property type="nucleotide sequence ID" value="NZ_CP046793.1"/>
</dbReference>
<sequence>MLRLGIVILSLLCSIGSFASNESSLTLLDNRFRVDPTISQITFVIYREQNSRPVVLVRPDGFKYYASRHPDYVRWYQESSMDIVSIDKPMPGPWQAIGQISPNNHVRLISHLQLETDQLPHRLYQDETIKFTARLTSDGEPLLLRDFLDRVKLTVTFTRYVDDEQQLPQEMRPIPEVIGQFTDDGRGLDEKPGDGVFTVALPITPEPGKYRVRITSGNGVFLRAQEQVILVYPAPVVATFIQSRTQGVAHQISFNGERGMIEPGSMVAHIEHRELGQPPFLAQGQADPSGLGVVLMVPNEKQFGNFAWNGQVYATDLATQRPLIFPIREQTYGVVSEIDLATTRRMQEAELENLRRLEQEKLIQHMREQARRRTMMYIILGNLFVIIVALAGWFIRRKLKAKAVAIQEMNLNIPKKP</sequence>
<evidence type="ECO:0000313" key="1">
    <source>
        <dbReference type="EMBL" id="MBC5852465.1"/>
    </source>
</evidence>
<comment type="caution">
    <text evidence="1">The sequence shown here is derived from an EMBL/GenBank/DDBJ whole genome shotgun (WGS) entry which is preliminary data.</text>
</comment>